<dbReference type="Pfam" id="PF21590">
    <property type="entry name" value="AP5B1_C"/>
    <property type="match status" value="1"/>
</dbReference>
<name>A0AA86V3R9_9FABA</name>
<evidence type="ECO:0000259" key="2">
    <source>
        <dbReference type="Pfam" id="PF21590"/>
    </source>
</evidence>
<dbReference type="Proteomes" id="UP001189624">
    <property type="component" value="Chromosome 2"/>
</dbReference>
<proteinExistence type="predicted"/>
<keyword evidence="4" id="KW-1185">Reference proteome</keyword>
<dbReference type="GO" id="GO:0030119">
    <property type="term" value="C:AP-type membrane coat adaptor complex"/>
    <property type="evidence" value="ECO:0007669"/>
    <property type="project" value="TreeGrafter"/>
</dbReference>
<dbReference type="GO" id="GO:0016197">
    <property type="term" value="P:endosomal transport"/>
    <property type="evidence" value="ECO:0007669"/>
    <property type="project" value="InterPro"/>
</dbReference>
<dbReference type="Pfam" id="PF21588">
    <property type="entry name" value="AP5B1_middle"/>
    <property type="match status" value="1"/>
</dbReference>
<evidence type="ECO:0000313" key="4">
    <source>
        <dbReference type="Proteomes" id="UP001189624"/>
    </source>
</evidence>
<organism evidence="3 4">
    <name type="scientific">Sphenostylis stenocarpa</name>
    <dbReference type="NCBI Taxonomy" id="92480"/>
    <lineage>
        <taxon>Eukaryota</taxon>
        <taxon>Viridiplantae</taxon>
        <taxon>Streptophyta</taxon>
        <taxon>Embryophyta</taxon>
        <taxon>Tracheophyta</taxon>
        <taxon>Spermatophyta</taxon>
        <taxon>Magnoliopsida</taxon>
        <taxon>eudicotyledons</taxon>
        <taxon>Gunneridae</taxon>
        <taxon>Pentapetalae</taxon>
        <taxon>rosids</taxon>
        <taxon>fabids</taxon>
        <taxon>Fabales</taxon>
        <taxon>Fabaceae</taxon>
        <taxon>Papilionoideae</taxon>
        <taxon>50 kb inversion clade</taxon>
        <taxon>NPAAA clade</taxon>
        <taxon>indigoferoid/millettioid clade</taxon>
        <taxon>Phaseoleae</taxon>
        <taxon>Sphenostylis</taxon>
    </lineage>
</organism>
<dbReference type="AlphaFoldDB" id="A0AA86V3R9"/>
<dbReference type="InterPro" id="IPR048979">
    <property type="entry name" value="AP5B1_middle"/>
</dbReference>
<reference evidence="3" key="1">
    <citation type="submission" date="2023-10" db="EMBL/GenBank/DDBJ databases">
        <authorList>
            <person name="Domelevo Entfellner J.-B."/>
        </authorList>
    </citation>
    <scope>NUCLEOTIDE SEQUENCE</scope>
</reference>
<dbReference type="InterPro" id="IPR048981">
    <property type="entry name" value="AP5B1_C"/>
</dbReference>
<evidence type="ECO:0000313" key="3">
    <source>
        <dbReference type="EMBL" id="CAJ1928248.1"/>
    </source>
</evidence>
<dbReference type="PANTHER" id="PTHR34033">
    <property type="entry name" value="AP-5 COMPLEX SUBUNIT BETA-1"/>
    <property type="match status" value="1"/>
</dbReference>
<dbReference type="PANTHER" id="PTHR34033:SF1">
    <property type="entry name" value="AP-5 COMPLEX SUBUNIT BETA-1"/>
    <property type="match status" value="1"/>
</dbReference>
<sequence length="1102" mass="123859">MAEKAAAPPPSKPLTTQEWETLIEDFQNGVHHKWNSLDPLFDLLLSSLLRKDFPLFLKLQLLVFLDEFSLSFFTSHHHLLRLVDALKAVVHAPLDVVASTYKDQFMVSASSILICASEKKVIDPQTENNLVELLLTVINRPNFGSDRHTRGVACECLRELERWKPGLLSDVVGHLWSLCQNERTHASQCYLLLFTSVIHNIIVRKLSVSILNTSVPMVPFNAPNCVMDSGSGSGSDLNVKELRRALAFLLEWPQLMTPCGMMEFVYMIIPVAMALELQPSMLKVQLFGMIHSFDPVLCHVVLVMYLRFLEAFDGQEGQVSRRLLLISRESHNYLVFRLLAIHWLLGFNELIFEKTKPTIELCSAFYPALFDPLALKALKLDLLAFSSVCAHVLRLKSGSDELIDPVKLFENGLVCVSSFKWLPPMCTETAVAFRTFHKFLIGSSSHSDNDPSTTRNLLDSAIFRTLQDLLVNMMLESRRLVPVVVAFVDRLLSCQKHSWLGECLLQKFDAHLLPKVKMDYNLVYCFPIFDRIAENQTIPPRGLLELLTNFMIFLVEKHGPDTGMKSWSQGSRALGICRTMLMHHHSSRLFLRLSRLLSFTCLYFPDLEIRDNSRIYLRMLVCIPGKKLRDILSLGNMILGISPSSHSTSFFSVQSPRPSKNFKSFKNLSSCIHLERLGPLLVKQFWSLSLSNLVVSNTKPAYLESIRDLKATVEEKDFSDSSNTEIIPGRINQPQEPLRVMDSKVAEILNTLRKYFSCIPDFRYMPGLKVRISCSLRFESNTFNRMLGLDKTVTSLEEIDALPAIYATVLKFSSSAPYGSIPSYCIPFLLGEPYNKDPASQNVSLSIVPVGVGNDSREEEKYRAAVVIDLEPREPTPGIVDVHIETNAVNGQIIQGQLQGVTVGIEDMFLKAIVPSDISEDETPRYNFDLFNTLWEACGSSSSTGRETFQLKGGKGIAAISGTQSVKLLDVPATSLIQATERHLARFVVGVSGEPLIDAVWQGGIIQNIILEDASPVATSVTNHDTGPLRLTYNDEECENGAISNSRKRNLGCFLVLIFLPPRFHLLFQMEVGDVSTLVRIRTDHWPSLAYIDDYLEALYLS</sequence>
<dbReference type="EMBL" id="OY731399">
    <property type="protein sequence ID" value="CAJ1928248.1"/>
    <property type="molecule type" value="Genomic_DNA"/>
</dbReference>
<feature type="domain" description="AP5B1 C-terminal" evidence="2">
    <location>
        <begin position="1053"/>
        <end position="1098"/>
    </location>
</feature>
<feature type="domain" description="AP5B1 middle" evidence="1">
    <location>
        <begin position="239"/>
        <end position="628"/>
    </location>
</feature>
<dbReference type="InterPro" id="IPR038741">
    <property type="entry name" value="AP5B1"/>
</dbReference>
<accession>A0AA86V3R9</accession>
<evidence type="ECO:0008006" key="5">
    <source>
        <dbReference type="Google" id="ProtNLM"/>
    </source>
</evidence>
<protein>
    <recommendedName>
        <fullName evidence="5">AP-5 complex subunit beta-1</fullName>
    </recommendedName>
</protein>
<dbReference type="Gramene" id="rna-AYBTSS11_LOCUS4204">
    <property type="protein sequence ID" value="CAJ1928248.1"/>
    <property type="gene ID" value="gene-AYBTSS11_LOCUS4204"/>
</dbReference>
<gene>
    <name evidence="3" type="ORF">AYBTSS11_LOCUS4204</name>
</gene>
<evidence type="ECO:0000259" key="1">
    <source>
        <dbReference type="Pfam" id="PF21588"/>
    </source>
</evidence>